<dbReference type="EMBL" id="CP015402">
    <property type="protein sequence ID" value="ANU63868.1"/>
    <property type="molecule type" value="Genomic_DNA"/>
</dbReference>
<feature type="domain" description="RNA polymerase sigma factor 70 region 4 type 2" evidence="7">
    <location>
        <begin position="121"/>
        <end position="165"/>
    </location>
</feature>
<dbReference type="CDD" id="cd06171">
    <property type="entry name" value="Sigma70_r4"/>
    <property type="match status" value="1"/>
</dbReference>
<comment type="similarity">
    <text evidence="1">Belongs to the sigma-70 factor family. ECF subfamily.</text>
</comment>
<reference evidence="9" key="1">
    <citation type="submission" date="2016-04" db="EMBL/GenBank/DDBJ databases">
        <title>Complete Genome Sequences of Twelve Strains of a Stable Defined Moderately Diverse Mouse Microbiota 2 (sDMDMm2).</title>
        <authorList>
            <person name="Uchimura Y."/>
            <person name="Wyss M."/>
            <person name="Brugiroux S."/>
            <person name="Limenitakis J.P."/>
            <person name="Stecher B."/>
            <person name="McCoy K.D."/>
            <person name="Macpherson A.J."/>
        </authorList>
    </citation>
    <scope>NUCLEOTIDE SEQUENCE [LARGE SCALE GENOMIC DNA]</scope>
    <source>
        <strain evidence="9">YL27</strain>
    </source>
</reference>
<keyword evidence="5" id="KW-1133">Transmembrane helix</keyword>
<evidence type="ECO:0000256" key="4">
    <source>
        <dbReference type="ARBA" id="ARBA00023163"/>
    </source>
</evidence>
<dbReference type="GO" id="GO:0006352">
    <property type="term" value="P:DNA-templated transcription initiation"/>
    <property type="evidence" value="ECO:0007669"/>
    <property type="project" value="InterPro"/>
</dbReference>
<dbReference type="InterPro" id="IPR036388">
    <property type="entry name" value="WH-like_DNA-bd_sf"/>
</dbReference>
<dbReference type="GeneID" id="65537024"/>
<dbReference type="Gene3D" id="1.10.10.10">
    <property type="entry name" value="Winged helix-like DNA-binding domain superfamily/Winged helix DNA-binding domain"/>
    <property type="match status" value="1"/>
</dbReference>
<name>A0A1B1SAQ6_9BACT</name>
<dbReference type="OrthoDB" id="9782991at2"/>
<dbReference type="PANTHER" id="PTHR43133">
    <property type="entry name" value="RNA POLYMERASE ECF-TYPE SIGMA FACTO"/>
    <property type="match status" value="1"/>
</dbReference>
<dbReference type="SUPFAM" id="SSF88946">
    <property type="entry name" value="Sigma2 domain of RNA polymerase sigma factors"/>
    <property type="match status" value="1"/>
</dbReference>
<evidence type="ECO:0000313" key="8">
    <source>
        <dbReference type="EMBL" id="ANU63868.1"/>
    </source>
</evidence>
<dbReference type="KEGG" id="pary:A4V02_09105"/>
<dbReference type="InterPro" id="IPR014284">
    <property type="entry name" value="RNA_pol_sigma-70_dom"/>
</dbReference>
<accession>A0A1Z2XHZ7</accession>
<dbReference type="Gene3D" id="1.10.1740.10">
    <property type="match status" value="1"/>
</dbReference>
<sequence>MEANIIYRISQGDEHAFDTLMDVCSPSLYRYALGIVRSREVAEEIVSDVFMEVWKMRGSLLEISSLESWMRKVTYCKAVTALRHDYSCPEGVSIDDIVNFNIDTAPSPDEEIISREDASLLNQAIQSLPEKCRHVFYLAKIDCMPYKEIALMLGITVATVSYHVGYAMDALRRVLRHD</sequence>
<dbReference type="InterPro" id="IPR039425">
    <property type="entry name" value="RNA_pol_sigma-70-like"/>
</dbReference>
<feature type="domain" description="RNA polymerase sigma-70 region 2" evidence="6">
    <location>
        <begin position="25"/>
        <end position="83"/>
    </location>
</feature>
<keyword evidence="2" id="KW-0805">Transcription regulation</keyword>
<dbReference type="SUPFAM" id="SSF88659">
    <property type="entry name" value="Sigma3 and sigma4 domains of RNA polymerase sigma factors"/>
    <property type="match status" value="1"/>
</dbReference>
<keyword evidence="5" id="KW-0812">Transmembrane</keyword>
<evidence type="ECO:0000259" key="7">
    <source>
        <dbReference type="Pfam" id="PF08281"/>
    </source>
</evidence>
<dbReference type="InterPro" id="IPR013249">
    <property type="entry name" value="RNA_pol_sigma70_r4_t2"/>
</dbReference>
<protein>
    <recommendedName>
        <fullName evidence="10">RNA polymerase sigma-70 factor</fullName>
    </recommendedName>
</protein>
<keyword evidence="9" id="KW-1185">Reference proteome</keyword>
<dbReference type="PANTHER" id="PTHR43133:SF46">
    <property type="entry name" value="RNA POLYMERASE SIGMA-70 FACTOR ECF SUBFAMILY"/>
    <property type="match status" value="1"/>
</dbReference>
<dbReference type="Pfam" id="PF04542">
    <property type="entry name" value="Sigma70_r2"/>
    <property type="match status" value="1"/>
</dbReference>
<keyword evidence="3" id="KW-0731">Sigma factor</keyword>
<dbReference type="NCBIfam" id="TIGR02937">
    <property type="entry name" value="sigma70-ECF"/>
    <property type="match status" value="1"/>
</dbReference>
<evidence type="ECO:0000256" key="1">
    <source>
        <dbReference type="ARBA" id="ARBA00010641"/>
    </source>
</evidence>
<dbReference type="AlphaFoldDB" id="A0A1B1SAQ6"/>
<evidence type="ECO:0000256" key="3">
    <source>
        <dbReference type="ARBA" id="ARBA00023082"/>
    </source>
</evidence>
<organism evidence="8 9">
    <name type="scientific">Muribaculum intestinale</name>
    <dbReference type="NCBI Taxonomy" id="1796646"/>
    <lineage>
        <taxon>Bacteria</taxon>
        <taxon>Pseudomonadati</taxon>
        <taxon>Bacteroidota</taxon>
        <taxon>Bacteroidia</taxon>
        <taxon>Bacteroidales</taxon>
        <taxon>Muribaculaceae</taxon>
        <taxon>Muribaculum</taxon>
    </lineage>
</organism>
<evidence type="ECO:0000256" key="5">
    <source>
        <dbReference type="SAM" id="Phobius"/>
    </source>
</evidence>
<evidence type="ECO:0000259" key="6">
    <source>
        <dbReference type="Pfam" id="PF04542"/>
    </source>
</evidence>
<dbReference type="InterPro" id="IPR013325">
    <property type="entry name" value="RNA_pol_sigma_r2"/>
</dbReference>
<dbReference type="InterPro" id="IPR013324">
    <property type="entry name" value="RNA_pol_sigma_r3/r4-like"/>
</dbReference>
<evidence type="ECO:0000313" key="9">
    <source>
        <dbReference type="Proteomes" id="UP000186351"/>
    </source>
</evidence>
<feature type="transmembrane region" description="Helical" evidence="5">
    <location>
        <begin position="149"/>
        <end position="168"/>
    </location>
</feature>
<dbReference type="Pfam" id="PF08281">
    <property type="entry name" value="Sigma70_r4_2"/>
    <property type="match status" value="1"/>
</dbReference>
<dbReference type="Proteomes" id="UP000186351">
    <property type="component" value="Chromosome"/>
</dbReference>
<evidence type="ECO:0008006" key="10">
    <source>
        <dbReference type="Google" id="ProtNLM"/>
    </source>
</evidence>
<evidence type="ECO:0000256" key="2">
    <source>
        <dbReference type="ARBA" id="ARBA00023015"/>
    </source>
</evidence>
<keyword evidence="5" id="KW-0472">Membrane</keyword>
<dbReference type="GO" id="GO:0003677">
    <property type="term" value="F:DNA binding"/>
    <property type="evidence" value="ECO:0007669"/>
    <property type="project" value="InterPro"/>
</dbReference>
<dbReference type="GO" id="GO:0016987">
    <property type="term" value="F:sigma factor activity"/>
    <property type="evidence" value="ECO:0007669"/>
    <property type="project" value="UniProtKB-KW"/>
</dbReference>
<accession>A0A1B1SAQ6</accession>
<dbReference type="RefSeq" id="WP_068961167.1">
    <property type="nucleotide sequence ID" value="NZ_CAJTAP010000003.1"/>
</dbReference>
<keyword evidence="4" id="KW-0804">Transcription</keyword>
<dbReference type="STRING" id="1796646.A4V02_09105"/>
<gene>
    <name evidence="8" type="ORF">A4V02_09105</name>
</gene>
<dbReference type="InterPro" id="IPR007627">
    <property type="entry name" value="RNA_pol_sigma70_r2"/>
</dbReference>
<proteinExistence type="inferred from homology"/>